<accession>A0AC34G7M1</accession>
<dbReference type="WBParaSite" id="ES5_v2.g25710.t1">
    <property type="protein sequence ID" value="ES5_v2.g25710.t1"/>
    <property type="gene ID" value="ES5_v2.g25710"/>
</dbReference>
<evidence type="ECO:0000313" key="2">
    <source>
        <dbReference type="WBParaSite" id="ES5_v2.g25710.t1"/>
    </source>
</evidence>
<proteinExistence type="predicted"/>
<protein>
    <submittedName>
        <fullName evidence="2">Transthyretin-like family protein</fullName>
    </submittedName>
</protein>
<evidence type="ECO:0000313" key="1">
    <source>
        <dbReference type="Proteomes" id="UP000887579"/>
    </source>
</evidence>
<organism evidence="1 2">
    <name type="scientific">Panagrolaimus sp. ES5</name>
    <dbReference type="NCBI Taxonomy" id="591445"/>
    <lineage>
        <taxon>Eukaryota</taxon>
        <taxon>Metazoa</taxon>
        <taxon>Ecdysozoa</taxon>
        <taxon>Nematoda</taxon>
        <taxon>Chromadorea</taxon>
        <taxon>Rhabditida</taxon>
        <taxon>Tylenchina</taxon>
        <taxon>Panagrolaimomorpha</taxon>
        <taxon>Panagrolaimoidea</taxon>
        <taxon>Panagrolaimidae</taxon>
        <taxon>Panagrolaimus</taxon>
    </lineage>
</organism>
<sequence>MAEGTTDSSGRFSIQGSEKEFTTIDPQLRIFHKCSNAEGRCYKKASLEIADEYISEGKVPTKFFDVGNLELKSLSSQDTKDCN</sequence>
<reference evidence="2" key="1">
    <citation type="submission" date="2022-11" db="UniProtKB">
        <authorList>
            <consortium name="WormBaseParasite"/>
        </authorList>
    </citation>
    <scope>IDENTIFICATION</scope>
</reference>
<name>A0AC34G7M1_9BILA</name>
<dbReference type="Proteomes" id="UP000887579">
    <property type="component" value="Unplaced"/>
</dbReference>